<evidence type="ECO:0000256" key="5">
    <source>
        <dbReference type="ARBA" id="ARBA00022741"/>
    </source>
</evidence>
<proteinExistence type="inferred from homology"/>
<dbReference type="SFLD" id="SFLDF00027">
    <property type="entry name" value="p-type_atpase"/>
    <property type="match status" value="1"/>
</dbReference>
<dbReference type="EMBL" id="CP051487">
    <property type="protein sequence ID" value="QJC79650.1"/>
    <property type="molecule type" value="Genomic_DNA"/>
</dbReference>
<dbReference type="InterPro" id="IPR023299">
    <property type="entry name" value="ATPase_P-typ_cyto_dom_N"/>
</dbReference>
<dbReference type="GO" id="GO:0016887">
    <property type="term" value="F:ATP hydrolysis activity"/>
    <property type="evidence" value="ECO:0007669"/>
    <property type="project" value="InterPro"/>
</dbReference>
<reference evidence="12 13" key="1">
    <citation type="submission" date="2020-04" db="EMBL/GenBank/DDBJ databases">
        <authorList>
            <person name="Yao Y."/>
            <person name="He Z."/>
        </authorList>
    </citation>
    <scope>NUCLEOTIDE SEQUENCE [LARGE SCALE GENOMIC DNA]</scope>
    <source>
        <strain evidence="12 13">CY-1</strain>
    </source>
</reference>
<evidence type="ECO:0000256" key="8">
    <source>
        <dbReference type="ARBA" id="ARBA00022989"/>
    </source>
</evidence>
<feature type="transmembrane region" description="Helical" evidence="10">
    <location>
        <begin position="870"/>
        <end position="891"/>
    </location>
</feature>
<dbReference type="InterPro" id="IPR023214">
    <property type="entry name" value="HAD_sf"/>
</dbReference>
<dbReference type="SUPFAM" id="SSF81653">
    <property type="entry name" value="Calcium ATPase, transduction domain A"/>
    <property type="match status" value="1"/>
</dbReference>
<keyword evidence="4 10" id="KW-0812">Transmembrane</keyword>
<keyword evidence="8 10" id="KW-1133">Transmembrane helix</keyword>
<sequence length="946" mass="101100">MSSALEPGRNRIASPYLKDVETIVRELDTDIGVGLSSAQVQARLSRDGPNELRAQPVKPAWQYFLRQFQDPLVYLLLVAVVINLASWWLMDGRDWPVDALVITLIVLANALLGFFQETRSQRAVATLANLTQSSSSVIRDGAIERIPSHQLVVGDLLVLSEGDSVGADARLVQANALRVLEASLTGESEAVSKNTACPGTEVPLAERSNMVFKGSAIAQGSGVGVVTAIGMATEVGAIAHLLEVTPEEVTPLQKEVRAIGRMLGIAVLLITMVVVVAVLILIPVDTVDDVLSVLLLGVSLAVAAVPEGLPAILSLVLAFGMLRMARNKAIIKRLSSVETLGAASVICTDKTGTLTRSEMTIQQTMTASGKGRVSGVGYAPNGQIDYLGMPTSKGPVHNENVLLLRGGSLAGNARLTQREDGSWVIHGDPTEGAFLVAQRKLDAPVHSTDRFERVAEIPFTSDRKMMSAVVIDHEHNDQRLLFSKGAPDVLLQHCTHIQVGMDVVPLTDDLRARAVANVNELSGAALRTLSVAYRPLTASEDVTTGQPLETALVFIGTVGISDPPREEVAPAIVEARRAGIRIIMITGDHPRTAARIAEDLDIIPAGGRALTGADLDKLDDAALAEAVKSTCVYARTAASHKLRIVDALQAQGHVVAMTGDGVNDAPALKSADIGIAMGITGTEVSRQAAKMILADDNFATIVLAIREGRGILDNIRKFLRYLLSSNMGEVLTVFLGVVGAGVIGLVDEKGAIILPLLATQILWINLITDAAPAIAMGLDPHGEDVMTRSPRKPWDRIIDTRMWIGVIEVGLVMALASLFTIDWLLPGGMIPGDASLVEARTGGFTVLVLAQLFNALSARSESTSAFRRLFANRWLWGAIVLAVVLQVAVVHSPPLNKAFGTSALTFGQWGFCLVVASSLFWFIELRKLLLRLKSQKRAKTYIAKRE</sequence>
<dbReference type="GO" id="GO:1902600">
    <property type="term" value="P:proton transmembrane transport"/>
    <property type="evidence" value="ECO:0007669"/>
    <property type="project" value="TreeGrafter"/>
</dbReference>
<dbReference type="SUPFAM" id="SSF81665">
    <property type="entry name" value="Calcium ATPase, transmembrane domain M"/>
    <property type="match status" value="1"/>
</dbReference>
<feature type="transmembrane region" description="Helical" evidence="10">
    <location>
        <begin position="95"/>
        <end position="115"/>
    </location>
</feature>
<dbReference type="NCBIfam" id="TIGR01494">
    <property type="entry name" value="ATPase_P-type"/>
    <property type="match status" value="2"/>
</dbReference>
<dbReference type="Pfam" id="PF13246">
    <property type="entry name" value="Cation_ATPase"/>
    <property type="match status" value="1"/>
</dbReference>
<evidence type="ECO:0000256" key="3">
    <source>
        <dbReference type="ARBA" id="ARBA00022475"/>
    </source>
</evidence>
<evidence type="ECO:0000256" key="4">
    <source>
        <dbReference type="ARBA" id="ARBA00022692"/>
    </source>
</evidence>
<dbReference type="RefSeq" id="WP_168758135.1">
    <property type="nucleotide sequence ID" value="NZ_CP051487.1"/>
</dbReference>
<feature type="transmembrane region" description="Helical" evidence="10">
    <location>
        <begin position="262"/>
        <end position="282"/>
    </location>
</feature>
<evidence type="ECO:0000256" key="9">
    <source>
        <dbReference type="ARBA" id="ARBA00023136"/>
    </source>
</evidence>
<keyword evidence="9 10" id="KW-0472">Membrane</keyword>
<dbReference type="InterPro" id="IPR018303">
    <property type="entry name" value="ATPase_P-typ_P_site"/>
</dbReference>
<dbReference type="AlphaFoldDB" id="A0AAE7DFB0"/>
<feature type="transmembrane region" description="Helical" evidence="10">
    <location>
        <begin position="903"/>
        <end position="923"/>
    </location>
</feature>
<organism evidence="12 13">
    <name type="scientific">Pseudomonas umsongensis</name>
    <dbReference type="NCBI Taxonomy" id="198618"/>
    <lineage>
        <taxon>Bacteria</taxon>
        <taxon>Pseudomonadati</taxon>
        <taxon>Pseudomonadota</taxon>
        <taxon>Gammaproteobacteria</taxon>
        <taxon>Pseudomonadales</taxon>
        <taxon>Pseudomonadaceae</taxon>
        <taxon>Pseudomonas</taxon>
    </lineage>
</organism>
<dbReference type="GO" id="GO:0005886">
    <property type="term" value="C:plasma membrane"/>
    <property type="evidence" value="ECO:0007669"/>
    <property type="project" value="UniProtKB-SubCell"/>
</dbReference>
<dbReference type="SFLD" id="SFLDG00002">
    <property type="entry name" value="C1.7:_P-type_atpase_like"/>
    <property type="match status" value="1"/>
</dbReference>
<dbReference type="InterPro" id="IPR050510">
    <property type="entry name" value="Cation_transp_ATPase_P-type"/>
</dbReference>
<dbReference type="InterPro" id="IPR044492">
    <property type="entry name" value="P_typ_ATPase_HD_dom"/>
</dbReference>
<dbReference type="InterPro" id="IPR008250">
    <property type="entry name" value="ATPase_P-typ_transduc_dom_A_sf"/>
</dbReference>
<dbReference type="GeneID" id="72194999"/>
<comment type="subcellular location">
    <subcellularLocation>
        <location evidence="1">Cell membrane</location>
        <topology evidence="1">Multi-pass membrane protein</topology>
    </subcellularLocation>
</comment>
<dbReference type="Proteomes" id="UP000501367">
    <property type="component" value="Chromosome"/>
</dbReference>
<protein>
    <submittedName>
        <fullName evidence="12">Cation-translocating P-type ATPase</fullName>
    </submittedName>
</protein>
<dbReference type="InterPro" id="IPR001757">
    <property type="entry name" value="P_typ_ATPase"/>
</dbReference>
<dbReference type="PRINTS" id="PR00119">
    <property type="entry name" value="CATATPASE"/>
</dbReference>
<dbReference type="GO" id="GO:0005524">
    <property type="term" value="F:ATP binding"/>
    <property type="evidence" value="ECO:0007669"/>
    <property type="project" value="UniProtKB-KW"/>
</dbReference>
<dbReference type="SFLD" id="SFLDS00003">
    <property type="entry name" value="Haloacid_Dehalogenase"/>
    <property type="match status" value="1"/>
</dbReference>
<evidence type="ECO:0000256" key="7">
    <source>
        <dbReference type="ARBA" id="ARBA00022967"/>
    </source>
</evidence>
<evidence type="ECO:0000259" key="11">
    <source>
        <dbReference type="SMART" id="SM00831"/>
    </source>
</evidence>
<feature type="transmembrane region" description="Helical" evidence="10">
    <location>
        <begin position="752"/>
        <end position="779"/>
    </location>
</feature>
<dbReference type="SUPFAM" id="SSF56784">
    <property type="entry name" value="HAD-like"/>
    <property type="match status" value="1"/>
</dbReference>
<feature type="transmembrane region" description="Helical" evidence="10">
    <location>
        <begin position="72"/>
        <end position="89"/>
    </location>
</feature>
<feature type="transmembrane region" description="Helical" evidence="10">
    <location>
        <begin position="841"/>
        <end position="858"/>
    </location>
</feature>
<evidence type="ECO:0000256" key="1">
    <source>
        <dbReference type="ARBA" id="ARBA00004651"/>
    </source>
</evidence>
<dbReference type="GO" id="GO:0006883">
    <property type="term" value="P:intracellular sodium ion homeostasis"/>
    <property type="evidence" value="ECO:0007669"/>
    <property type="project" value="TreeGrafter"/>
</dbReference>
<evidence type="ECO:0000313" key="13">
    <source>
        <dbReference type="Proteomes" id="UP000501367"/>
    </source>
</evidence>
<dbReference type="PROSITE" id="PS00154">
    <property type="entry name" value="ATPASE_E1_E2"/>
    <property type="match status" value="1"/>
</dbReference>
<dbReference type="Pfam" id="PF00122">
    <property type="entry name" value="E1-E2_ATPase"/>
    <property type="match status" value="1"/>
</dbReference>
<dbReference type="PANTHER" id="PTHR43294:SF21">
    <property type="entry name" value="CATION TRANSPORTING ATPASE"/>
    <property type="match status" value="1"/>
</dbReference>
<dbReference type="InterPro" id="IPR023298">
    <property type="entry name" value="ATPase_P-typ_TM_dom_sf"/>
</dbReference>
<accession>A0AAE7DFB0</accession>
<gene>
    <name evidence="12" type="ORF">HGP31_15495</name>
</gene>
<evidence type="ECO:0000256" key="10">
    <source>
        <dbReference type="SAM" id="Phobius"/>
    </source>
</evidence>
<dbReference type="Gene3D" id="1.20.1110.10">
    <property type="entry name" value="Calcium-transporting ATPase, transmembrane domain"/>
    <property type="match status" value="1"/>
</dbReference>
<dbReference type="SUPFAM" id="SSF81660">
    <property type="entry name" value="Metal cation-transporting ATPase, ATP-binding domain N"/>
    <property type="match status" value="1"/>
</dbReference>
<dbReference type="InterPro" id="IPR004014">
    <property type="entry name" value="ATPase_P-typ_cation-transptr_N"/>
</dbReference>
<dbReference type="Pfam" id="PF00690">
    <property type="entry name" value="Cation_ATPase_N"/>
    <property type="match status" value="1"/>
</dbReference>
<dbReference type="Gene3D" id="3.40.50.1000">
    <property type="entry name" value="HAD superfamily/HAD-like"/>
    <property type="match status" value="1"/>
</dbReference>
<feature type="transmembrane region" description="Helical" evidence="10">
    <location>
        <begin position="294"/>
        <end position="322"/>
    </location>
</feature>
<dbReference type="Gene3D" id="2.70.150.10">
    <property type="entry name" value="Calcium-transporting ATPase, cytoplasmic transduction domain A"/>
    <property type="match status" value="1"/>
</dbReference>
<dbReference type="InterPro" id="IPR059000">
    <property type="entry name" value="ATPase_P-type_domA"/>
</dbReference>
<dbReference type="GO" id="GO:1990573">
    <property type="term" value="P:potassium ion import across plasma membrane"/>
    <property type="evidence" value="ECO:0007669"/>
    <property type="project" value="TreeGrafter"/>
</dbReference>
<dbReference type="GO" id="GO:0036376">
    <property type="term" value="P:sodium ion export across plasma membrane"/>
    <property type="evidence" value="ECO:0007669"/>
    <property type="project" value="TreeGrafter"/>
</dbReference>
<dbReference type="GO" id="GO:0005391">
    <property type="term" value="F:P-type sodium:potassium-exchanging transporter activity"/>
    <property type="evidence" value="ECO:0007669"/>
    <property type="project" value="TreeGrafter"/>
</dbReference>
<keyword evidence="7" id="KW-1278">Translocase</keyword>
<dbReference type="InterPro" id="IPR036412">
    <property type="entry name" value="HAD-like_sf"/>
</dbReference>
<evidence type="ECO:0000256" key="2">
    <source>
        <dbReference type="ARBA" id="ARBA00005675"/>
    </source>
</evidence>
<evidence type="ECO:0000256" key="6">
    <source>
        <dbReference type="ARBA" id="ARBA00022840"/>
    </source>
</evidence>
<dbReference type="Pfam" id="PF00689">
    <property type="entry name" value="Cation_ATPase_C"/>
    <property type="match status" value="1"/>
</dbReference>
<name>A0AAE7DFB0_9PSED</name>
<dbReference type="InterPro" id="IPR006068">
    <property type="entry name" value="ATPase_P-typ_cation-transptr_C"/>
</dbReference>
<dbReference type="KEGG" id="pum:HGP31_15495"/>
<evidence type="ECO:0000313" key="12">
    <source>
        <dbReference type="EMBL" id="QJC79650.1"/>
    </source>
</evidence>
<dbReference type="Gene3D" id="3.40.1110.10">
    <property type="entry name" value="Calcium-transporting ATPase, cytoplasmic domain N"/>
    <property type="match status" value="1"/>
</dbReference>
<dbReference type="FunFam" id="3.40.50.1000:FF:000083">
    <property type="entry name" value="Sodium/potassium-transporting ATPase subunit alpha"/>
    <property type="match status" value="1"/>
</dbReference>
<keyword evidence="3" id="KW-1003">Cell membrane</keyword>
<feature type="transmembrane region" description="Helical" evidence="10">
    <location>
        <begin position="800"/>
        <end position="821"/>
    </location>
</feature>
<dbReference type="PRINTS" id="PR00121">
    <property type="entry name" value="NAKATPASE"/>
</dbReference>
<feature type="domain" description="Cation-transporting P-type ATPase N-terminal" evidence="11">
    <location>
        <begin position="14"/>
        <end position="88"/>
    </location>
</feature>
<keyword evidence="5" id="KW-0547">Nucleotide-binding</keyword>
<keyword evidence="6" id="KW-0067">ATP-binding</keyword>
<feature type="transmembrane region" description="Helical" evidence="10">
    <location>
        <begin position="726"/>
        <end position="746"/>
    </location>
</feature>
<dbReference type="PANTHER" id="PTHR43294">
    <property type="entry name" value="SODIUM/POTASSIUM-TRANSPORTING ATPASE SUBUNIT ALPHA"/>
    <property type="match status" value="1"/>
</dbReference>
<dbReference type="GO" id="GO:0030007">
    <property type="term" value="P:intracellular potassium ion homeostasis"/>
    <property type="evidence" value="ECO:0007669"/>
    <property type="project" value="TreeGrafter"/>
</dbReference>
<dbReference type="SMART" id="SM00831">
    <property type="entry name" value="Cation_ATPase_N"/>
    <property type="match status" value="1"/>
</dbReference>
<comment type="similarity">
    <text evidence="2">Belongs to the cation transport ATPase (P-type) (TC 3.A.3) family. Type IIA subfamily.</text>
</comment>